<evidence type="ECO:0000256" key="3">
    <source>
        <dbReference type="ARBA" id="ARBA00022679"/>
    </source>
</evidence>
<proteinExistence type="predicted"/>
<feature type="domain" description="PAS" evidence="13">
    <location>
        <begin position="1689"/>
        <end position="1738"/>
    </location>
</feature>
<feature type="compositionally biased region" description="Polar residues" evidence="10">
    <location>
        <begin position="66"/>
        <end position="75"/>
    </location>
</feature>
<feature type="region of interest" description="Disordered" evidence="10">
    <location>
        <begin position="352"/>
        <end position="435"/>
    </location>
</feature>
<feature type="region of interest" description="Disordered" evidence="10">
    <location>
        <begin position="32"/>
        <end position="93"/>
    </location>
</feature>
<feature type="compositionally biased region" description="Low complexity" evidence="10">
    <location>
        <begin position="390"/>
        <end position="406"/>
    </location>
</feature>
<dbReference type="PROSITE" id="PS50112">
    <property type="entry name" value="PAS"/>
    <property type="match status" value="1"/>
</dbReference>
<feature type="compositionally biased region" description="Acidic residues" evidence="10">
    <location>
        <begin position="2751"/>
        <end position="2766"/>
    </location>
</feature>
<keyword evidence="4" id="KW-0547">Nucleotide-binding</keyword>
<feature type="compositionally biased region" description="Low complexity" evidence="10">
    <location>
        <begin position="284"/>
        <end position="298"/>
    </location>
</feature>
<dbReference type="GO" id="GO:0005737">
    <property type="term" value="C:cytoplasm"/>
    <property type="evidence" value="ECO:0007669"/>
    <property type="project" value="TreeGrafter"/>
</dbReference>
<dbReference type="CDD" id="cd05579">
    <property type="entry name" value="STKc_MAST_like"/>
    <property type="match status" value="1"/>
</dbReference>
<comment type="catalytic activity">
    <reaction evidence="7">
        <text>L-threonyl-[protein] + ATP = O-phospho-L-threonyl-[protein] + ADP + H(+)</text>
        <dbReference type="Rhea" id="RHEA:46608"/>
        <dbReference type="Rhea" id="RHEA-COMP:11060"/>
        <dbReference type="Rhea" id="RHEA-COMP:11605"/>
        <dbReference type="ChEBI" id="CHEBI:15378"/>
        <dbReference type="ChEBI" id="CHEBI:30013"/>
        <dbReference type="ChEBI" id="CHEBI:30616"/>
        <dbReference type="ChEBI" id="CHEBI:61977"/>
        <dbReference type="ChEBI" id="CHEBI:456216"/>
        <dbReference type="EC" id="2.7.11.1"/>
    </reaction>
</comment>
<dbReference type="PANTHER" id="PTHR24356">
    <property type="entry name" value="SERINE/THREONINE-PROTEIN KINASE"/>
    <property type="match status" value="1"/>
</dbReference>
<feature type="region of interest" description="Disordered" evidence="10">
    <location>
        <begin position="1162"/>
        <end position="1193"/>
    </location>
</feature>
<feature type="compositionally biased region" description="Polar residues" evidence="10">
    <location>
        <begin position="2457"/>
        <end position="2470"/>
    </location>
</feature>
<dbReference type="SMART" id="SM00133">
    <property type="entry name" value="S_TK_X"/>
    <property type="match status" value="1"/>
</dbReference>
<feature type="compositionally biased region" description="Low complexity" evidence="10">
    <location>
        <begin position="255"/>
        <end position="265"/>
    </location>
</feature>
<feature type="compositionally biased region" description="Polar residues" evidence="10">
    <location>
        <begin position="480"/>
        <end position="489"/>
    </location>
</feature>
<evidence type="ECO:0000256" key="9">
    <source>
        <dbReference type="PROSITE-ProRule" id="PRU00169"/>
    </source>
</evidence>
<dbReference type="InterPro" id="IPR011009">
    <property type="entry name" value="Kinase-like_dom_sf"/>
</dbReference>
<feature type="compositionally biased region" description="Polar residues" evidence="10">
    <location>
        <begin position="2185"/>
        <end position="2211"/>
    </location>
</feature>
<evidence type="ECO:0000313" key="16">
    <source>
        <dbReference type="Proteomes" id="UP001140074"/>
    </source>
</evidence>
<keyword evidence="16" id="KW-1185">Reference proteome</keyword>
<feature type="compositionally biased region" description="Polar residues" evidence="10">
    <location>
        <begin position="299"/>
        <end position="311"/>
    </location>
</feature>
<feature type="compositionally biased region" description="Polar residues" evidence="10">
    <location>
        <begin position="320"/>
        <end position="333"/>
    </location>
</feature>
<feature type="compositionally biased region" description="Low complexity" evidence="10">
    <location>
        <begin position="49"/>
        <end position="59"/>
    </location>
</feature>
<dbReference type="SUPFAM" id="SSF52172">
    <property type="entry name" value="CheY-like"/>
    <property type="match status" value="1"/>
</dbReference>
<feature type="compositionally biased region" description="Pro residues" evidence="10">
    <location>
        <begin position="3123"/>
        <end position="3137"/>
    </location>
</feature>
<feature type="compositionally biased region" description="Low complexity" evidence="10">
    <location>
        <begin position="3039"/>
        <end position="3051"/>
    </location>
</feature>
<dbReference type="EC" id="2.7.11.1" evidence="1"/>
<dbReference type="InterPro" id="IPR000719">
    <property type="entry name" value="Prot_kinase_dom"/>
</dbReference>
<organism evidence="15 16">
    <name type="scientific">Coemansia aciculifera</name>
    <dbReference type="NCBI Taxonomy" id="417176"/>
    <lineage>
        <taxon>Eukaryota</taxon>
        <taxon>Fungi</taxon>
        <taxon>Fungi incertae sedis</taxon>
        <taxon>Zoopagomycota</taxon>
        <taxon>Kickxellomycotina</taxon>
        <taxon>Kickxellomycetes</taxon>
        <taxon>Kickxellales</taxon>
        <taxon>Kickxellaceae</taxon>
        <taxon>Coemansia</taxon>
    </lineage>
</organism>
<dbReference type="CDD" id="cd17546">
    <property type="entry name" value="REC_hyHK_CKI1_RcsC-like"/>
    <property type="match status" value="1"/>
</dbReference>
<feature type="compositionally biased region" description="Low complexity" evidence="10">
    <location>
        <begin position="2795"/>
        <end position="2809"/>
    </location>
</feature>
<dbReference type="PANTHER" id="PTHR24356:SF1">
    <property type="entry name" value="SERINE_THREONINE-PROTEIN KINASE GREATWALL"/>
    <property type="match status" value="1"/>
</dbReference>
<dbReference type="GO" id="GO:0000160">
    <property type="term" value="P:phosphorelay signal transduction system"/>
    <property type="evidence" value="ECO:0007669"/>
    <property type="project" value="InterPro"/>
</dbReference>
<evidence type="ECO:0000256" key="5">
    <source>
        <dbReference type="ARBA" id="ARBA00022777"/>
    </source>
</evidence>
<dbReference type="Pfam" id="PF00069">
    <property type="entry name" value="Pkinase"/>
    <property type="match status" value="2"/>
</dbReference>
<feature type="compositionally biased region" description="Polar residues" evidence="10">
    <location>
        <begin position="716"/>
        <end position="733"/>
    </location>
</feature>
<feature type="region of interest" description="Disordered" evidence="10">
    <location>
        <begin position="1378"/>
        <end position="1404"/>
    </location>
</feature>
<dbReference type="CDD" id="cd00130">
    <property type="entry name" value="PAS"/>
    <property type="match status" value="1"/>
</dbReference>
<evidence type="ECO:0000256" key="4">
    <source>
        <dbReference type="ARBA" id="ARBA00022741"/>
    </source>
</evidence>
<feature type="region of interest" description="Disordered" evidence="10">
    <location>
        <begin position="2630"/>
        <end position="2678"/>
    </location>
</feature>
<feature type="region of interest" description="Disordered" evidence="10">
    <location>
        <begin position="480"/>
        <end position="526"/>
    </location>
</feature>
<feature type="compositionally biased region" description="Polar residues" evidence="10">
    <location>
        <begin position="986"/>
        <end position="1000"/>
    </location>
</feature>
<gene>
    <name evidence="15" type="primary">RIM15</name>
    <name evidence="15" type="ORF">GGH94_002858</name>
</gene>
<dbReference type="InterPro" id="IPR001789">
    <property type="entry name" value="Sig_transdc_resp-reg_receiver"/>
</dbReference>
<keyword evidence="2" id="KW-0723">Serine/threonine-protein kinase</keyword>
<dbReference type="Gene3D" id="3.30.200.20">
    <property type="entry name" value="Phosphorylase Kinase, domain 1"/>
    <property type="match status" value="2"/>
</dbReference>
<feature type="compositionally biased region" description="Low complexity" evidence="10">
    <location>
        <begin position="3092"/>
        <end position="3111"/>
    </location>
</feature>
<feature type="region of interest" description="Disordered" evidence="10">
    <location>
        <begin position="895"/>
        <end position="921"/>
    </location>
</feature>
<dbReference type="Gene3D" id="1.10.510.10">
    <property type="entry name" value="Transferase(Phosphotransferase) domain 1"/>
    <property type="match status" value="3"/>
</dbReference>
<dbReference type="SMART" id="SM00220">
    <property type="entry name" value="S_TKc"/>
    <property type="match status" value="1"/>
</dbReference>
<dbReference type="SMART" id="SM00091">
    <property type="entry name" value="PAS"/>
    <property type="match status" value="1"/>
</dbReference>
<dbReference type="InterPro" id="IPR011006">
    <property type="entry name" value="CheY-like_superfamily"/>
</dbReference>
<dbReference type="InterPro" id="IPR000961">
    <property type="entry name" value="AGC-kinase_C"/>
</dbReference>
<feature type="region of interest" description="Disordered" evidence="10">
    <location>
        <begin position="213"/>
        <end position="265"/>
    </location>
</feature>
<feature type="compositionally biased region" description="Polar residues" evidence="10">
    <location>
        <begin position="213"/>
        <end position="227"/>
    </location>
</feature>
<evidence type="ECO:0000259" key="12">
    <source>
        <dbReference type="PROSITE" id="PS50110"/>
    </source>
</evidence>
<feature type="compositionally biased region" description="Low complexity" evidence="10">
    <location>
        <begin position="1174"/>
        <end position="1184"/>
    </location>
</feature>
<dbReference type="EMBL" id="JANBUY010000085">
    <property type="protein sequence ID" value="KAJ2864522.1"/>
    <property type="molecule type" value="Genomic_DNA"/>
</dbReference>
<feature type="compositionally biased region" description="Low complexity" evidence="10">
    <location>
        <begin position="2849"/>
        <end position="2859"/>
    </location>
</feature>
<feature type="compositionally biased region" description="Basic and acidic residues" evidence="10">
    <location>
        <begin position="2984"/>
        <end position="2993"/>
    </location>
</feature>
<feature type="compositionally biased region" description="Polar residues" evidence="10">
    <location>
        <begin position="2950"/>
        <end position="2959"/>
    </location>
</feature>
<evidence type="ECO:0000313" key="15">
    <source>
        <dbReference type="EMBL" id="KAJ2864522.1"/>
    </source>
</evidence>
<dbReference type="InterPro" id="IPR035965">
    <property type="entry name" value="PAS-like_dom_sf"/>
</dbReference>
<keyword evidence="9" id="KW-0597">Phosphoprotein</keyword>
<dbReference type="PROSITE" id="PS50011">
    <property type="entry name" value="PROTEIN_KINASE_DOM"/>
    <property type="match status" value="1"/>
</dbReference>
<evidence type="ECO:0000256" key="6">
    <source>
        <dbReference type="ARBA" id="ARBA00022840"/>
    </source>
</evidence>
<keyword evidence="6" id="KW-0067">ATP-binding</keyword>
<dbReference type="InterPro" id="IPR050236">
    <property type="entry name" value="Ser_Thr_kinase_AGC"/>
</dbReference>
<dbReference type="Gene3D" id="3.30.450.20">
    <property type="entry name" value="PAS domain"/>
    <property type="match status" value="1"/>
</dbReference>
<feature type="region of interest" description="Disordered" evidence="10">
    <location>
        <begin position="2750"/>
        <end position="2785"/>
    </location>
</feature>
<feature type="compositionally biased region" description="Basic and acidic residues" evidence="10">
    <location>
        <begin position="410"/>
        <end position="420"/>
    </location>
</feature>
<dbReference type="Gene3D" id="3.40.50.2300">
    <property type="match status" value="1"/>
</dbReference>
<feature type="region of interest" description="Disordered" evidence="10">
    <location>
        <begin position="2795"/>
        <end position="2814"/>
    </location>
</feature>
<dbReference type="PROSITE" id="PS51285">
    <property type="entry name" value="AGC_KINASE_CTER"/>
    <property type="match status" value="1"/>
</dbReference>
<feature type="region of interest" description="Disordered" evidence="10">
    <location>
        <begin position="2101"/>
        <end position="2211"/>
    </location>
</feature>
<dbReference type="SUPFAM" id="SSF56112">
    <property type="entry name" value="Protein kinase-like (PK-like)"/>
    <property type="match status" value="1"/>
</dbReference>
<feature type="region of interest" description="Disordered" evidence="10">
    <location>
        <begin position="552"/>
        <end position="605"/>
    </location>
</feature>
<reference evidence="15" key="1">
    <citation type="submission" date="2022-07" db="EMBL/GenBank/DDBJ databases">
        <title>Phylogenomic reconstructions and comparative analyses of Kickxellomycotina fungi.</title>
        <authorList>
            <person name="Reynolds N.K."/>
            <person name="Stajich J.E."/>
            <person name="Barry K."/>
            <person name="Grigoriev I.V."/>
            <person name="Crous P."/>
            <person name="Smith M.E."/>
        </authorList>
    </citation>
    <scope>NUCLEOTIDE SEQUENCE</scope>
    <source>
        <strain evidence="15">RSA 476</strain>
    </source>
</reference>
<feature type="compositionally biased region" description="Polar residues" evidence="10">
    <location>
        <begin position="516"/>
        <end position="526"/>
    </location>
</feature>
<feature type="compositionally biased region" description="Polar residues" evidence="10">
    <location>
        <begin position="2774"/>
        <end position="2785"/>
    </location>
</feature>
<dbReference type="SMART" id="SM00448">
    <property type="entry name" value="REC"/>
    <property type="match status" value="1"/>
</dbReference>
<evidence type="ECO:0000256" key="8">
    <source>
        <dbReference type="ARBA" id="ARBA00048679"/>
    </source>
</evidence>
<feature type="compositionally biased region" description="Polar residues" evidence="10">
    <location>
        <begin position="895"/>
        <end position="905"/>
    </location>
</feature>
<feature type="region of interest" description="Disordered" evidence="10">
    <location>
        <begin position="662"/>
        <end position="694"/>
    </location>
</feature>
<dbReference type="PROSITE" id="PS00108">
    <property type="entry name" value="PROTEIN_KINASE_ST"/>
    <property type="match status" value="1"/>
</dbReference>
<feature type="region of interest" description="Disordered" evidence="10">
    <location>
        <begin position="3009"/>
        <end position="3064"/>
    </location>
</feature>
<dbReference type="GO" id="GO:0004674">
    <property type="term" value="F:protein serine/threonine kinase activity"/>
    <property type="evidence" value="ECO:0007669"/>
    <property type="project" value="UniProtKB-KW"/>
</dbReference>
<dbReference type="InterPro" id="IPR008271">
    <property type="entry name" value="Ser/Thr_kinase_AS"/>
</dbReference>
<evidence type="ECO:0000259" key="14">
    <source>
        <dbReference type="PROSITE" id="PS51285"/>
    </source>
</evidence>
<feature type="compositionally biased region" description="Acidic residues" evidence="10">
    <location>
        <begin position="2652"/>
        <end position="2673"/>
    </location>
</feature>
<feature type="region of interest" description="Disordered" evidence="10">
    <location>
        <begin position="1606"/>
        <end position="1630"/>
    </location>
</feature>
<comment type="catalytic activity">
    <reaction evidence="8">
        <text>L-seryl-[protein] + ATP = O-phospho-L-seryl-[protein] + ADP + H(+)</text>
        <dbReference type="Rhea" id="RHEA:17989"/>
        <dbReference type="Rhea" id="RHEA-COMP:9863"/>
        <dbReference type="Rhea" id="RHEA-COMP:11604"/>
        <dbReference type="ChEBI" id="CHEBI:15378"/>
        <dbReference type="ChEBI" id="CHEBI:29999"/>
        <dbReference type="ChEBI" id="CHEBI:30616"/>
        <dbReference type="ChEBI" id="CHEBI:83421"/>
        <dbReference type="ChEBI" id="CHEBI:456216"/>
        <dbReference type="EC" id="2.7.11.1"/>
    </reaction>
</comment>
<feature type="compositionally biased region" description="Low complexity" evidence="10">
    <location>
        <begin position="1607"/>
        <end position="1627"/>
    </location>
</feature>
<feature type="region of interest" description="Disordered" evidence="10">
    <location>
        <begin position="2444"/>
        <end position="2562"/>
    </location>
</feature>
<dbReference type="InterPro" id="IPR000014">
    <property type="entry name" value="PAS"/>
</dbReference>
<feature type="domain" description="Protein kinase" evidence="11">
    <location>
        <begin position="2252"/>
        <end position="2714"/>
    </location>
</feature>
<evidence type="ECO:0000259" key="11">
    <source>
        <dbReference type="PROSITE" id="PS50011"/>
    </source>
</evidence>
<sequence length="3291" mass="354435">MSGAPPASSPRDRSQSRRRRFGFFNLFGFATDASNASTKSNSSRHHDSNSSSSRNSSDNVQEHSQNDSTTSSAPSSECVPPKETIHQQPQLSTDDAATVPLEQTTATAPSISIRPSATSTAVPQPINILSHDTSDRLAYHADSPGNIMGASLDIGDMSAGASSFCAMRGRTAHQPGTQIRTCPIPERLRLQLRDASAHDSTDSNSPTIAASSYSAQTLTDSPRTLQGAQAPPVRRRGTTGTGGSLARRSPKDLDAAAATPQALPVAHSPRVGKAILPLARRTSSSYSSWSAATPTSTYGTADSVTATQNDQGMLPDWESAGQQQQQPMSSLTKARTRSRRYSVFDLAFVNQRPAPWPSSMQNPPMLSSGGARRRSSDKSAAESVGSAELSSIPSGGRRSGASSVVPHALDIARSRHDSRVQIRGPPTDPTPPHVYPQSATDYISFQEPAMFSGRRHRHHHRHRHSRDQSRGSIATFSTHSMPANEQQLGTDIDNESGGAGGANRRRQHRRPFSTGFHDSSSGQSTPNHLLFARLRSKPSGSIKSANAAELCHSPELLPRTPEGREYKGGAPQHMSASHQLGRSRRGIRTSNVRQNDDDDGYSGDVEADGGNEVLYLRFSTSVPDILVMPMVSHMGGHWRTIKRPDYSYERLLATSRSTKVRRWKHRQLGPSADVGQPATDSSSVAATPKDSRVMSHESVSPLLQLGVSRRATVSTAGGLSRRVSQTCSAQQPMSYPPADTPVRSKPAASPRYAVDPTEAVNWTDWTDDVKAESHALAAQRAITMWHRISRNVGREHRSRQNSLKARRDSLGSYLSTSNLPRASTIFSANSIQSNVGAMDIGTLPPSGGCVTAMLNPYLVEPTYLQRGVSESGRQASPSSAFSSIYQMPSFSNLDSIHSQSMTPVDTDSARWGTKTRGPRLPEVKGNAAASAFGDTILGHAAAAPHRRLSIIKGQELGKGWGNLAGIGTSPPRLERTEERASLGSDGASTSSRVSPGTSDKSPWIITQLDDPEETIEMLQSFQSRLQLRLSKAKAESEQELVEIIQDLSEFVEEGLSYVNEDGATYSPYNEDSAASEDYCSDVSYVSDQDDGYDPDLDVSAMPLAAEHERAVHAMSHRHSRSAGDQLARTNVAKPEGTVSMAARELKSLNKHLHDMLSLHSDSKDMHSEAARPTSQPSGLQLQLAPSPPPLTETAPVSVIAASSARHSPVQRLIRSPSIRRLAFLRALAGDRAIVSEPPSIDSDATKHAEPDITGGRSRIRHSVELPSALPLFSGPQQRLSEASLQQHLGFASDPALHHIHSNHVPEIVVGRDAGLDDELHARTSHSAPRIAHDPLASWSDLRLGARGRSASPQSEIPFPSLHNKSSMHSVSSIHQLGAAASETSSLSGGGRYSPRARSQSRSSMYSAGSRASLLASPLIAEDEFKPTPFLQAIIDLVTIIGHVVSLSASDMLRPLSGSLLEEAMNHLAPSNGDSSSAEDVRHHAMSLMPTAYVVQRLNELGHLWEQPPQSAEESEEMADQPWPCRGLFFRALLAISSLNRIVMWYAAVRTTYGEDIVAEVDRRVNDQERGMPALGDTGASSGLFPSVSPAGYGAVGVSPYSGDGANTTGSLTGRSSSTTSLSTAGPSSQPPYEIIANVNAASTGDSTRPAWHNFQAHQQMSKWQGDTVSSHSAAAVDKGLNMLVEITLDGRIRYISPTCQRLLGTKPEALINKPASTIFTADSIRVCRSAVEQLLADSTRTVEINITVHSPDLSRAAMVEAKGMLIYCRARNEPSHVMWVLRYAAASPTQHQLTSEEPVGSSELAERLTSALPRAGTEQYVEDIAPSALALGLTGVDGASLEYADTSAVVPGSELPDVIEEDEAAALSLSPVEYITCRICDRAIPAAYFEEHNWLCAQSHRAAMDVEQLNERLGDVKAELQAWYPGCDFEELEDIVHGGTDVETLREHAQRRASEVGHPAWQSLITKASPSVKSMTKMCLMALALDENDASPKCTHPAVLGDLGVQADSSELDFQRSENWVSVAKYTVPVVDYRDPALEALGESLIRTIAAKLTAIDSLQYAIVESSVACTSWVLPKDSSMEPDAFLPPEYLRRSTSAIDIPSSSAEQGGPELHSYASSKDMDDMRSRSARTPDPQRSDGLGSTSQQPLPWQQDQYGESSDASYSRADVGTSPRQGGPNAIPVSSRRTSSQSNIDIQTTRKASGASLSVSQTSPLRISTANLHQMTGQAPTRPNIGSSAFLATPTVPSIHDFVVLKPISKGAYGSVFLAKKRTTGEYYAIKILKKADMISKNQISNVKAERAIMMAQTGSPFVVRLLYTFQSRTSLYLVMEYLNGGDCAALLKAIGTLSEDWARNYLAEVVLGIEDLHARNVVHRDLKPDNLLIDSEGHLKLTDFGLSKLGFLGRRVDQHALSHPMNANDSALLLGATPGAVTTSSRVWQPFVSGSARSARRESTDHLSTLDNDSSQPMTPMQAVVTIPSISTPPPMRSEHFSTQHGSQARPDSVQGKRVAALKGSPTLLHERGSEGSNNAVASSSASLSSSASSEAYGNTPAPRHQKHALGTPDYIAPESILGLESGKSVDWWALGIICYEFLFGIPPFHDETPEKVFSNILSADIDFYDELREQLKRENEEKRAQHEHRRALRRQAACSQDEDEDEEGDSDDEHEDGDSCDDTGVADISSEARDFITRLLCRDPKRRLGYNGAAEVKAHPIFAGIDWDTLLETQPAFVPHVDDVEDTDYFDTRGATMDANDEADLQGSDNEEADDNRRLSEHQSGTSYAEVESQQSLAIKITSSPGSGARAAKAASKSHPHEPSMLHIGAGVAMHRPSTVPLRLNELPSNPRDAAYAEPAATASSTACMPQETSKDRSYADELPALEDSPEFGGFTFKNLHALEQANMNELVKLRRRSTLLDMSPRPFARSEARSSLVPGLATDNLLLSNAKRHQSFLIGNSSSRNSVHMEMSSPGPEGSMFGSRRMPSSDSSEHMHGLGTDRLHLPLSAGAQLSRTRTISSFTPSAHVGPGSADDGEGARSGSGSGSRVDSGRGRSISNSRDSLSIASSGSPAMLVTPGHVRALSAHAHIHRGSLLNPSTQTPTLSRSTQQQRQQLPSVADFAPANLPSVPIPGKPGLPLPPPRLARLGSSLPRPSLAKAASYELSDTVASTAAPPQPDYMQSRICLVADDNPVCLKIMEIILRRLHMECVIVRNGAEAIRCAMGRTVFRAIFMDTGMPIVDGDEATRMIKSTYNANKDTPVIAMAAYDGEAAGELYDDAIVKPVTFHHVKQSLGRAS</sequence>
<evidence type="ECO:0000256" key="1">
    <source>
        <dbReference type="ARBA" id="ARBA00012513"/>
    </source>
</evidence>
<evidence type="ECO:0000256" key="2">
    <source>
        <dbReference type="ARBA" id="ARBA00022527"/>
    </source>
</evidence>
<feature type="compositionally biased region" description="Polar residues" evidence="10">
    <location>
        <begin position="3052"/>
        <end position="3064"/>
    </location>
</feature>
<feature type="region of interest" description="Disordered" evidence="10">
    <location>
        <begin position="2849"/>
        <end position="2870"/>
    </location>
</feature>
<evidence type="ECO:0000256" key="7">
    <source>
        <dbReference type="ARBA" id="ARBA00047899"/>
    </source>
</evidence>
<protein>
    <recommendedName>
        <fullName evidence="1">non-specific serine/threonine protein kinase</fullName>
        <ecNumber evidence="1">2.7.11.1</ecNumber>
    </recommendedName>
</protein>
<evidence type="ECO:0000259" key="13">
    <source>
        <dbReference type="PROSITE" id="PS50112"/>
    </source>
</evidence>
<dbReference type="Proteomes" id="UP001140074">
    <property type="component" value="Unassembled WGS sequence"/>
</dbReference>
<evidence type="ECO:0000256" key="10">
    <source>
        <dbReference type="SAM" id="MobiDB-lite"/>
    </source>
</evidence>
<dbReference type="GO" id="GO:0005524">
    <property type="term" value="F:ATP binding"/>
    <property type="evidence" value="ECO:0007669"/>
    <property type="project" value="UniProtKB-KW"/>
</dbReference>
<accession>A0A9W8IKE9</accession>
<feature type="compositionally biased region" description="Polar residues" evidence="10">
    <location>
        <begin position="2141"/>
        <end position="2163"/>
    </location>
</feature>
<feature type="compositionally biased region" description="Low complexity" evidence="10">
    <location>
        <begin position="2526"/>
        <end position="2547"/>
    </location>
</feature>
<comment type="caution">
    <text evidence="15">The sequence shown here is derived from an EMBL/GenBank/DDBJ whole genome shotgun (WGS) entry which is preliminary data.</text>
</comment>
<feature type="compositionally biased region" description="Acidic residues" evidence="10">
    <location>
        <begin position="596"/>
        <end position="605"/>
    </location>
</feature>
<feature type="domain" description="Response regulatory" evidence="12">
    <location>
        <begin position="3178"/>
        <end position="3291"/>
    </location>
</feature>
<dbReference type="FunFam" id="3.30.200.20:FF:001008">
    <property type="entry name" value="Serine/threonine-protein kinase cek1"/>
    <property type="match status" value="1"/>
</dbReference>
<feature type="region of interest" description="Disordered" evidence="10">
    <location>
        <begin position="2950"/>
        <end position="2993"/>
    </location>
</feature>
<dbReference type="GO" id="GO:0005634">
    <property type="term" value="C:nucleus"/>
    <property type="evidence" value="ECO:0007669"/>
    <property type="project" value="TreeGrafter"/>
</dbReference>
<dbReference type="PROSITE" id="PS50110">
    <property type="entry name" value="RESPONSE_REGULATORY"/>
    <property type="match status" value="1"/>
</dbReference>
<keyword evidence="5" id="KW-0418">Kinase</keyword>
<feature type="modified residue" description="4-aspartylphosphate" evidence="9">
    <location>
        <position position="3228"/>
    </location>
</feature>
<feature type="region of interest" description="Disordered" evidence="10">
    <location>
        <begin position="967"/>
        <end position="1003"/>
    </location>
</feature>
<feature type="region of interest" description="Disordered" evidence="10">
    <location>
        <begin position="284"/>
        <end position="336"/>
    </location>
</feature>
<feature type="region of interest" description="Disordered" evidence="10">
    <location>
        <begin position="3086"/>
        <end position="3144"/>
    </location>
</feature>
<feature type="domain" description="AGC-kinase C-terminal" evidence="14">
    <location>
        <begin position="2715"/>
        <end position="2790"/>
    </location>
</feature>
<dbReference type="Pfam" id="PF00072">
    <property type="entry name" value="Response_reg"/>
    <property type="match status" value="1"/>
</dbReference>
<feature type="region of interest" description="Disordered" evidence="10">
    <location>
        <begin position="716"/>
        <end position="751"/>
    </location>
</feature>
<name>A0A9W8IKE9_9FUNG</name>
<dbReference type="SUPFAM" id="SSF55785">
    <property type="entry name" value="PYP-like sensor domain (PAS domain)"/>
    <property type="match status" value="1"/>
</dbReference>
<keyword evidence="3 15" id="KW-0808">Transferase</keyword>